<dbReference type="EMBL" id="DXGF01000141">
    <property type="protein sequence ID" value="HIW84276.1"/>
    <property type="molecule type" value="Genomic_DNA"/>
</dbReference>
<evidence type="ECO:0000313" key="3">
    <source>
        <dbReference type="Proteomes" id="UP000824263"/>
    </source>
</evidence>
<proteinExistence type="predicted"/>
<protein>
    <submittedName>
        <fullName evidence="2">Stage III sporulation protein AG</fullName>
    </submittedName>
</protein>
<dbReference type="Proteomes" id="UP000824263">
    <property type="component" value="Unassembled WGS sequence"/>
</dbReference>
<evidence type="ECO:0000313" key="2">
    <source>
        <dbReference type="EMBL" id="HIW84276.1"/>
    </source>
</evidence>
<gene>
    <name evidence="2" type="ORF">H9873_08135</name>
</gene>
<evidence type="ECO:0000256" key="1">
    <source>
        <dbReference type="SAM" id="MobiDB-lite"/>
    </source>
</evidence>
<name>A0A9D1R9N9_9FIRM</name>
<feature type="compositionally biased region" description="Polar residues" evidence="1">
    <location>
        <begin position="121"/>
        <end position="130"/>
    </location>
</feature>
<reference evidence="2" key="1">
    <citation type="journal article" date="2021" name="PeerJ">
        <title>Extensive microbial diversity within the chicken gut microbiome revealed by metagenomics and culture.</title>
        <authorList>
            <person name="Gilroy R."/>
            <person name="Ravi A."/>
            <person name="Getino M."/>
            <person name="Pursley I."/>
            <person name="Horton D.L."/>
            <person name="Alikhan N.F."/>
            <person name="Baker D."/>
            <person name="Gharbi K."/>
            <person name="Hall N."/>
            <person name="Watson M."/>
            <person name="Adriaenssens E.M."/>
            <person name="Foster-Nyarko E."/>
            <person name="Jarju S."/>
            <person name="Secka A."/>
            <person name="Antonio M."/>
            <person name="Oren A."/>
            <person name="Chaudhuri R.R."/>
            <person name="La Ragione R."/>
            <person name="Hildebrand F."/>
            <person name="Pallen M.J."/>
        </authorList>
    </citation>
    <scope>NUCLEOTIDE SEQUENCE</scope>
    <source>
        <strain evidence="2">ChiSxjej1B13-11762</strain>
    </source>
</reference>
<organism evidence="2 3">
    <name type="scientific">Candidatus Dorea gallistercoris</name>
    <dbReference type="NCBI Taxonomy" id="2838542"/>
    <lineage>
        <taxon>Bacteria</taxon>
        <taxon>Bacillati</taxon>
        <taxon>Bacillota</taxon>
        <taxon>Clostridia</taxon>
        <taxon>Lachnospirales</taxon>
        <taxon>Lachnospiraceae</taxon>
        <taxon>Dorea</taxon>
    </lineage>
</organism>
<feature type="region of interest" description="Disordered" evidence="1">
    <location>
        <begin position="94"/>
        <end position="137"/>
    </location>
</feature>
<sequence length="185" mass="20065">MHFGKWKKDQILILFLAGVLLLVIAIPTKDRQTEDQGTGERQTETDTAGTTAEGDYTRYLEEHLSEVLSQMEGAGEVTVMITLASSAEKVVEKDVEAGEETVTESDSQGGTRTTRNSTSTEASVYTGNDTEGQKPYVSKEITPQVEGVVVLAQGGDNSVVARNITEAVQALFGIDTHKIRIMKKN</sequence>
<feature type="compositionally biased region" description="Low complexity" evidence="1">
    <location>
        <begin position="109"/>
        <end position="120"/>
    </location>
</feature>
<accession>A0A9D1R9N9</accession>
<dbReference type="AlphaFoldDB" id="A0A9D1R9N9"/>
<reference evidence="2" key="2">
    <citation type="submission" date="2021-04" db="EMBL/GenBank/DDBJ databases">
        <authorList>
            <person name="Gilroy R."/>
        </authorList>
    </citation>
    <scope>NUCLEOTIDE SEQUENCE</scope>
    <source>
        <strain evidence="2">ChiSxjej1B13-11762</strain>
    </source>
</reference>
<feature type="region of interest" description="Disordered" evidence="1">
    <location>
        <begin position="30"/>
        <end position="53"/>
    </location>
</feature>
<comment type="caution">
    <text evidence="2">The sequence shown here is derived from an EMBL/GenBank/DDBJ whole genome shotgun (WGS) entry which is preliminary data.</text>
</comment>